<organism evidence="3 4">
    <name type="scientific">Trichogramma brassicae</name>
    <dbReference type="NCBI Taxonomy" id="86971"/>
    <lineage>
        <taxon>Eukaryota</taxon>
        <taxon>Metazoa</taxon>
        <taxon>Ecdysozoa</taxon>
        <taxon>Arthropoda</taxon>
        <taxon>Hexapoda</taxon>
        <taxon>Insecta</taxon>
        <taxon>Pterygota</taxon>
        <taxon>Neoptera</taxon>
        <taxon>Endopterygota</taxon>
        <taxon>Hymenoptera</taxon>
        <taxon>Apocrita</taxon>
        <taxon>Proctotrupomorpha</taxon>
        <taxon>Chalcidoidea</taxon>
        <taxon>Trichogrammatidae</taxon>
        <taxon>Trichogramma</taxon>
    </lineage>
</organism>
<feature type="region of interest" description="Disordered" evidence="1">
    <location>
        <begin position="317"/>
        <end position="353"/>
    </location>
</feature>
<gene>
    <name evidence="3" type="ORF">TBRA_LOCUS5382</name>
</gene>
<evidence type="ECO:0000259" key="2">
    <source>
        <dbReference type="PROSITE" id="PS50878"/>
    </source>
</evidence>
<dbReference type="PANTHER" id="PTHR33332">
    <property type="entry name" value="REVERSE TRANSCRIPTASE DOMAIN-CONTAINING PROTEIN"/>
    <property type="match status" value="1"/>
</dbReference>
<accession>A0A6H5I9V3</accession>
<dbReference type="CDD" id="cd01650">
    <property type="entry name" value="RT_nLTR_like"/>
    <property type="match status" value="1"/>
</dbReference>
<dbReference type="InterPro" id="IPR000477">
    <property type="entry name" value="RT_dom"/>
</dbReference>
<feature type="region of interest" description="Disordered" evidence="1">
    <location>
        <begin position="215"/>
        <end position="245"/>
    </location>
</feature>
<dbReference type="OrthoDB" id="7697409at2759"/>
<dbReference type="Proteomes" id="UP000479190">
    <property type="component" value="Unassembled WGS sequence"/>
</dbReference>
<proteinExistence type="predicted"/>
<sequence length="1238" mass="138916">MQAAHRLESSKYFWANVTLRFHGHCTMREEAIPHIKSRQTIHLESIGFSQKLVSSIITQIHCRTTATSARSRTIKTRATVSSSSLYPNAKKSLGIEATAAAEASTATKAKADAAESRQQSGIIGIIIRARRSKRGVGGGGAYARTGGLRALRAARDLLSLLLRLIYLGLLSWSSLCSWLRQGLARLPYSPVTRRPNVSGSVVGGHQSSARVVCGAGSGPHHHHPHHPHASHHHHHQRHRQHQHRRHRHLAAAASCTARLRCKESRARETPRIAFDKNIRLLPKLILIPTLRASPVPHYTARAAALYASPGPSLHAHCTGGSSSSSNYAPVPSLLVPKRREERGEKEEKRPRESKAVNHCTHVCGHYKSTTSTGGPAAAALAVQVGYSCSSRSRRLDISNETFMPCGCFCCCYCYCHYIPLCLYSIVSVLDSHAPQRITVLKPKAKPWITAELRSLMHARDRAYRIYKRRRTAEALAAYRLHRRILKNRLDSAKNDYISHELVSAASPNKYWSVLKRIGVTAKRNPSPLTYFSSETLCQHFARVSSASPPLTSEIVRSLLSVPLPRTTPSFSFARVTAADVLSAMARCTSSSTGPDGIPLSVLKLASSTLAEHIANLANRSFESGTFPSAWKLSSVVALSKCSAPSSPSDTRPISLLAELSKIVERLAHAQLSDHLSRHSLLDPQQHGFRPGHSTQTALLDLTESVRMAVDKPSSPRLRRARRGVVFELPEQPLHVGQERGWRSLRPTIHHLSGIPQGSSLGPLLFAIFINDLHTALRHSKHIIYADDTAIFQHHFPSKIHELIADLNADANAVAAWAAENKLHLNPSKTTVMILGSLAYVSSIDKAAIPKITLNGTSIAYSSSIKCLGVTISPTLLWTKHINSLRSKCHFALYSLRFYRHALNRQLRARLAVALVLPHLDYAAAVYNDISATSDLRLQRLQNACVRFVFDLYQLENTYVLEQQLERAAYIIYRSCTSARKRERETYERVRWFSCERDWKKIFMCAINCEACQAYTRARYIYVERAAAAAAIRTRMFQSGHLMTACASFDAIIHLWIYCYATRTRGSALLQQRGNIDAIITTKWNHDFVNGGNFARGPIKRGLGIHRYPRRVAARDPARRRVYTQSTSQRQRQQWRKKDTGSFFFAKAVACSARPRHAHFRVHCLSSRTHLNIIYCIHRIHLRYGRNYLKAECGRRWWPCCRGLQRNGHLENLRRTHTYVRYKERGQFLRPMYFIANAI</sequence>
<keyword evidence="4" id="KW-1185">Reference proteome</keyword>
<evidence type="ECO:0000313" key="3">
    <source>
        <dbReference type="EMBL" id="CAB0033475.1"/>
    </source>
</evidence>
<dbReference type="AlphaFoldDB" id="A0A6H5I9V3"/>
<reference evidence="3 4" key="1">
    <citation type="submission" date="2020-02" db="EMBL/GenBank/DDBJ databases">
        <authorList>
            <person name="Ferguson B K."/>
        </authorList>
    </citation>
    <scope>NUCLEOTIDE SEQUENCE [LARGE SCALE GENOMIC DNA]</scope>
</reference>
<dbReference type="EMBL" id="CADCXV010000711">
    <property type="protein sequence ID" value="CAB0033475.1"/>
    <property type="molecule type" value="Genomic_DNA"/>
</dbReference>
<feature type="domain" description="Reverse transcriptase" evidence="2">
    <location>
        <begin position="619"/>
        <end position="871"/>
    </location>
</feature>
<evidence type="ECO:0000313" key="4">
    <source>
        <dbReference type="Proteomes" id="UP000479190"/>
    </source>
</evidence>
<feature type="compositionally biased region" description="Basic and acidic residues" evidence="1">
    <location>
        <begin position="337"/>
        <end position="353"/>
    </location>
</feature>
<dbReference type="PROSITE" id="PS50878">
    <property type="entry name" value="RT_POL"/>
    <property type="match status" value="1"/>
</dbReference>
<feature type="compositionally biased region" description="Basic residues" evidence="1">
    <location>
        <begin position="219"/>
        <end position="245"/>
    </location>
</feature>
<dbReference type="GO" id="GO:0071897">
    <property type="term" value="P:DNA biosynthetic process"/>
    <property type="evidence" value="ECO:0007669"/>
    <property type="project" value="UniProtKB-ARBA"/>
</dbReference>
<evidence type="ECO:0000256" key="1">
    <source>
        <dbReference type="SAM" id="MobiDB-lite"/>
    </source>
</evidence>
<dbReference type="Pfam" id="PF00078">
    <property type="entry name" value="RVT_1"/>
    <property type="match status" value="1"/>
</dbReference>
<name>A0A6H5I9V3_9HYME</name>
<dbReference type="SUPFAM" id="SSF56672">
    <property type="entry name" value="DNA/RNA polymerases"/>
    <property type="match status" value="1"/>
</dbReference>
<dbReference type="InterPro" id="IPR043502">
    <property type="entry name" value="DNA/RNA_pol_sf"/>
</dbReference>
<protein>
    <recommendedName>
        <fullName evidence="2">Reverse transcriptase domain-containing protein</fullName>
    </recommendedName>
</protein>